<organism evidence="7 8">
    <name type="scientific">Bacteroides xylanisolvens</name>
    <dbReference type="NCBI Taxonomy" id="371601"/>
    <lineage>
        <taxon>Bacteria</taxon>
        <taxon>Pseudomonadati</taxon>
        <taxon>Bacteroidota</taxon>
        <taxon>Bacteroidia</taxon>
        <taxon>Bacteroidales</taxon>
        <taxon>Bacteroidaceae</taxon>
        <taxon>Bacteroides</taxon>
    </lineage>
</organism>
<dbReference type="AlphaFoldDB" id="A0A1H3YKN2"/>
<evidence type="ECO:0000313" key="7">
    <source>
        <dbReference type="EMBL" id="SEA12120.1"/>
    </source>
</evidence>
<evidence type="ECO:0000256" key="1">
    <source>
        <dbReference type="ARBA" id="ARBA00009437"/>
    </source>
</evidence>
<accession>A0A1H3YKN2</accession>
<sequence length="308" mass="34650">MTLQQMEYIVAVDKYRHFAKAAESCGISQSTLSSLVQKLEIELDVTIFDRNSHPVKPTAVGEEIISRAKLLLFNAAQVKELVATRKGESVGKVSLGITSTVAPYLLPKMLKYLSINHPDIELHVEEARVSTLVSQLERGELDIALLATPLNNDDLLEIPVYQERLMAYVSPDEPIYNDPDLQTGRLPVESVWVLREGYCPNRGVFPFCNYRAEHQAVYEAGSVETLIKIVDENGGYAIIPELHVPLLRKCQQANVRVLTNPEPSREIAFVVHRNFVRERLLNILADAIRTVIPPAMINKRLKKFSIIL</sequence>
<evidence type="ECO:0000256" key="2">
    <source>
        <dbReference type="ARBA" id="ARBA00023015"/>
    </source>
</evidence>
<dbReference type="PRINTS" id="PR00039">
    <property type="entry name" value="HTHLYSR"/>
</dbReference>
<dbReference type="SUPFAM" id="SSF46785">
    <property type="entry name" value="Winged helix' DNA-binding domain"/>
    <property type="match status" value="1"/>
</dbReference>
<dbReference type="EMBL" id="FNRP01000002">
    <property type="protein sequence ID" value="SEA12120.1"/>
    <property type="molecule type" value="Genomic_DNA"/>
</dbReference>
<reference evidence="7 8" key="1">
    <citation type="submission" date="2016-10" db="EMBL/GenBank/DDBJ databases">
        <authorList>
            <person name="de Groot N.N."/>
        </authorList>
    </citation>
    <scope>NUCLEOTIDE SEQUENCE [LARGE SCALE GENOMIC DNA]</scope>
    <source>
        <strain evidence="7 8">NLAE-zl-G339</strain>
    </source>
</reference>
<evidence type="ECO:0000259" key="6">
    <source>
        <dbReference type="PROSITE" id="PS50931"/>
    </source>
</evidence>
<dbReference type="GO" id="GO:0003677">
    <property type="term" value="F:DNA binding"/>
    <property type="evidence" value="ECO:0007669"/>
    <property type="project" value="UniProtKB-KW"/>
</dbReference>
<keyword evidence="3" id="KW-0238">DNA-binding</keyword>
<dbReference type="Proteomes" id="UP000183040">
    <property type="component" value="Unassembled WGS sequence"/>
</dbReference>
<dbReference type="InterPro" id="IPR000847">
    <property type="entry name" value="LysR_HTH_N"/>
</dbReference>
<dbReference type="Pfam" id="PF00126">
    <property type="entry name" value="HTH_1"/>
    <property type="match status" value="1"/>
</dbReference>
<evidence type="ECO:0000256" key="3">
    <source>
        <dbReference type="ARBA" id="ARBA00023125"/>
    </source>
</evidence>
<keyword evidence="5" id="KW-0804">Transcription</keyword>
<name>A0A1H3YKN2_9BACE</name>
<evidence type="ECO:0000313" key="8">
    <source>
        <dbReference type="Proteomes" id="UP000183040"/>
    </source>
</evidence>
<dbReference type="PANTHER" id="PTHR30346:SF26">
    <property type="entry name" value="HYDROGEN PEROXIDE-INDUCIBLE GENES ACTIVATOR"/>
    <property type="match status" value="1"/>
</dbReference>
<dbReference type="Gene3D" id="1.10.10.10">
    <property type="entry name" value="Winged helix-like DNA-binding domain superfamily/Winged helix DNA-binding domain"/>
    <property type="match status" value="1"/>
</dbReference>
<dbReference type="CDD" id="cd08411">
    <property type="entry name" value="PBP2_OxyR"/>
    <property type="match status" value="1"/>
</dbReference>
<dbReference type="Pfam" id="PF03466">
    <property type="entry name" value="LysR_substrate"/>
    <property type="match status" value="1"/>
</dbReference>
<dbReference type="PROSITE" id="PS50931">
    <property type="entry name" value="HTH_LYSR"/>
    <property type="match status" value="1"/>
</dbReference>
<dbReference type="Gene3D" id="3.40.190.10">
    <property type="entry name" value="Periplasmic binding protein-like II"/>
    <property type="match status" value="2"/>
</dbReference>
<dbReference type="GO" id="GO:0003700">
    <property type="term" value="F:DNA-binding transcription factor activity"/>
    <property type="evidence" value="ECO:0007669"/>
    <property type="project" value="InterPro"/>
</dbReference>
<dbReference type="FunFam" id="1.10.10.10:FF:000001">
    <property type="entry name" value="LysR family transcriptional regulator"/>
    <property type="match status" value="1"/>
</dbReference>
<feature type="domain" description="HTH lysR-type" evidence="6">
    <location>
        <begin position="1"/>
        <end position="58"/>
    </location>
</feature>
<comment type="similarity">
    <text evidence="1">Belongs to the LysR transcriptional regulatory family.</text>
</comment>
<dbReference type="RefSeq" id="WP_074704844.1">
    <property type="nucleotide sequence ID" value="NZ_FNRP01000002.1"/>
</dbReference>
<dbReference type="InterPro" id="IPR036388">
    <property type="entry name" value="WH-like_DNA-bd_sf"/>
</dbReference>
<evidence type="ECO:0000256" key="4">
    <source>
        <dbReference type="ARBA" id="ARBA00023159"/>
    </source>
</evidence>
<dbReference type="GO" id="GO:0032993">
    <property type="term" value="C:protein-DNA complex"/>
    <property type="evidence" value="ECO:0007669"/>
    <property type="project" value="TreeGrafter"/>
</dbReference>
<gene>
    <name evidence="7" type="ORF">SAMN04487924_102261</name>
</gene>
<protein>
    <submittedName>
        <fullName evidence="7">LysR family transcriptional regulator, hydrogen peroxide-inducible genes activator</fullName>
    </submittedName>
</protein>
<dbReference type="InterPro" id="IPR036390">
    <property type="entry name" value="WH_DNA-bd_sf"/>
</dbReference>
<dbReference type="PANTHER" id="PTHR30346">
    <property type="entry name" value="TRANSCRIPTIONAL DUAL REGULATOR HCAR-RELATED"/>
    <property type="match status" value="1"/>
</dbReference>
<proteinExistence type="inferred from homology"/>
<evidence type="ECO:0000256" key="5">
    <source>
        <dbReference type="ARBA" id="ARBA00023163"/>
    </source>
</evidence>
<dbReference type="InterPro" id="IPR005119">
    <property type="entry name" value="LysR_subst-bd"/>
</dbReference>
<keyword evidence="2" id="KW-0805">Transcription regulation</keyword>
<dbReference type="SUPFAM" id="SSF53850">
    <property type="entry name" value="Periplasmic binding protein-like II"/>
    <property type="match status" value="1"/>
</dbReference>
<keyword evidence="4" id="KW-0010">Activator</keyword>